<evidence type="ECO:0000256" key="4">
    <source>
        <dbReference type="SAM" id="MobiDB-lite"/>
    </source>
</evidence>
<keyword evidence="7" id="KW-1185">Reference proteome</keyword>
<feature type="region of interest" description="Disordered" evidence="4">
    <location>
        <begin position="564"/>
        <end position="617"/>
    </location>
</feature>
<dbReference type="AlphaFoldDB" id="A0A364MW78"/>
<dbReference type="Proteomes" id="UP000249619">
    <property type="component" value="Unassembled WGS sequence"/>
</dbReference>
<organism evidence="6 7">
    <name type="scientific">Stemphylium lycopersici</name>
    <name type="common">Tomato gray leaf spot disease fungus</name>
    <name type="synonym">Thyrospora lycopersici</name>
    <dbReference type="NCBI Taxonomy" id="183478"/>
    <lineage>
        <taxon>Eukaryota</taxon>
        <taxon>Fungi</taxon>
        <taxon>Dikarya</taxon>
        <taxon>Ascomycota</taxon>
        <taxon>Pezizomycotina</taxon>
        <taxon>Dothideomycetes</taxon>
        <taxon>Pleosporomycetidae</taxon>
        <taxon>Pleosporales</taxon>
        <taxon>Pleosporineae</taxon>
        <taxon>Pleosporaceae</taxon>
        <taxon>Stemphylium</taxon>
    </lineage>
</organism>
<dbReference type="SUPFAM" id="SSF69593">
    <property type="entry name" value="Glycerol-3-phosphate (1)-acyltransferase"/>
    <property type="match status" value="1"/>
</dbReference>
<evidence type="ECO:0000259" key="5">
    <source>
        <dbReference type="SMART" id="SM00563"/>
    </source>
</evidence>
<evidence type="ECO:0000256" key="2">
    <source>
        <dbReference type="ARBA" id="ARBA00022679"/>
    </source>
</evidence>
<dbReference type="GO" id="GO:0016746">
    <property type="term" value="F:acyltransferase activity"/>
    <property type="evidence" value="ECO:0007669"/>
    <property type="project" value="UniProtKB-KW"/>
</dbReference>
<gene>
    <name evidence="6" type="ORF">DDE83_007570</name>
</gene>
<dbReference type="InterPro" id="IPR002123">
    <property type="entry name" value="Plipid/glycerol_acylTrfase"/>
</dbReference>
<dbReference type="PANTHER" id="PTHR10983">
    <property type="entry name" value="1-ACYLGLYCEROL-3-PHOSPHATE ACYLTRANSFERASE-RELATED"/>
    <property type="match status" value="1"/>
</dbReference>
<dbReference type="SMART" id="SM00563">
    <property type="entry name" value="PlsC"/>
    <property type="match status" value="1"/>
</dbReference>
<evidence type="ECO:0000256" key="1">
    <source>
        <dbReference type="ARBA" id="ARBA00008655"/>
    </source>
</evidence>
<dbReference type="InterPro" id="IPR032098">
    <property type="entry name" value="Acyltransf_C"/>
</dbReference>
<dbReference type="GO" id="GO:0036149">
    <property type="term" value="P:phosphatidylinositol acyl-chain remodeling"/>
    <property type="evidence" value="ECO:0007669"/>
    <property type="project" value="TreeGrafter"/>
</dbReference>
<dbReference type="EMBL" id="QGDH01000141">
    <property type="protein sequence ID" value="RAR05036.1"/>
    <property type="molecule type" value="Genomic_DNA"/>
</dbReference>
<accession>A0A364MW78</accession>
<dbReference type="STRING" id="183478.A0A364MW78"/>
<protein>
    <submittedName>
        <fullName evidence="6">Acyltransferase-domain-containing protein</fullName>
    </submittedName>
</protein>
<feature type="region of interest" description="Disordered" evidence="4">
    <location>
        <begin position="713"/>
        <end position="761"/>
    </location>
</feature>
<evidence type="ECO:0000256" key="3">
    <source>
        <dbReference type="ARBA" id="ARBA00023315"/>
    </source>
</evidence>
<comment type="caution">
    <text evidence="6">The sequence shown here is derived from an EMBL/GenBank/DDBJ whole genome shotgun (WGS) entry which is preliminary data.</text>
</comment>
<keyword evidence="2 6" id="KW-0808">Transferase</keyword>
<feature type="compositionally biased region" description="Low complexity" evidence="4">
    <location>
        <begin position="1"/>
        <end position="46"/>
    </location>
</feature>
<dbReference type="PANTHER" id="PTHR10983:SF16">
    <property type="entry name" value="LYSOCARDIOLIPIN ACYLTRANSFERASE 1"/>
    <property type="match status" value="1"/>
</dbReference>
<sequence>MPPATKKPAVATKSSAAKPPAKPPAGAGTKPTTAGQSATKAPVPAAVKRKKKDDLGAGLRISKGNVDAHPAGPPRFGELTQAERAFTLASTFLSGVLAISASQFLGAPLKLIDPQFYDGYMAYTKECFAILITCLTQWWAPTVVRVSGDSSMVGQLIKRKDGSLQCNFADRMVLMANHQLYTDWLYLWWIAYTNNMHGFIYIILKESLKNIPIIGWGAQFYNFIFLSRKWEEDQRTFKKHLGKLNKKGDPMWLIIFPEGTNLSSTTREKSKKWADKNGLQDMKHQLLPRSTGLKFCLNELKETTEWLYDCTIAYEGVPPGQFGQDIFTLRSSFFEGRPPKSVNMHWRRFHLSDIPYENTHAFEVWLRNRWREKDYMLEYFNRNNRFPAEDFWKNHLDMDVRSESSHGNGNKTLRTIPRPAVQIETEVKSGNWNEFVKIFAPITSIMMALTVAYGASPEDLPIPGGKEFFENHIKTLLGQGGEMKGLPSPDQLEKMIEGAAQMGAAQAAEPKEVPEIQRLTQENLAKLVKETAIASGAVMPNGMRRANSAMPGMPTKTLITPSATTTPAVRKTQSAVNMSTATVKKPQASPAPKPGTAAHARVPNAAAKKPPQHTGPMKEMMTASGVMIKVPQTEVEKAKKTGTLTMKNGVKIKVEKQEIEQAQQNKGNTVFTTGGVPIKVTPSGAVQVPEKAGAGMGKANAVKKTEQVARKMDGVASASAKSKTAKAKGTSANGAAGKKSTPTSSGAAANGTVKKAAPKKL</sequence>
<proteinExistence type="inferred from homology"/>
<dbReference type="Pfam" id="PF01553">
    <property type="entry name" value="Acyltransferase"/>
    <property type="match status" value="1"/>
</dbReference>
<dbReference type="CDD" id="cd07990">
    <property type="entry name" value="LPLAT_LCLAT1-like"/>
    <property type="match status" value="1"/>
</dbReference>
<dbReference type="Pfam" id="PF16076">
    <property type="entry name" value="Acyltransf_C"/>
    <property type="match status" value="1"/>
</dbReference>
<evidence type="ECO:0000313" key="7">
    <source>
        <dbReference type="Proteomes" id="UP000249619"/>
    </source>
</evidence>
<evidence type="ECO:0000313" key="6">
    <source>
        <dbReference type="EMBL" id="RAR05036.1"/>
    </source>
</evidence>
<feature type="compositionally biased region" description="Polar residues" evidence="4">
    <location>
        <begin position="564"/>
        <end position="582"/>
    </location>
</feature>
<feature type="compositionally biased region" description="Low complexity" evidence="4">
    <location>
        <begin position="716"/>
        <end position="740"/>
    </location>
</feature>
<feature type="region of interest" description="Disordered" evidence="4">
    <location>
        <begin position="1"/>
        <end position="72"/>
    </location>
</feature>
<reference evidence="7" key="1">
    <citation type="submission" date="2018-05" db="EMBL/GenBank/DDBJ databases">
        <title>Draft genome sequence of Stemphylium lycopersici strain CIDEFI 213.</title>
        <authorList>
            <person name="Medina R."/>
            <person name="Franco M.E.E."/>
            <person name="Lucentini C.G."/>
            <person name="Saparrat M.C.N."/>
            <person name="Balatti P.A."/>
        </authorList>
    </citation>
    <scope>NUCLEOTIDE SEQUENCE [LARGE SCALE GENOMIC DNA]</scope>
    <source>
        <strain evidence="7">CIDEFI 213</strain>
    </source>
</reference>
<feature type="domain" description="Phospholipid/glycerol acyltransferase" evidence="5">
    <location>
        <begin position="172"/>
        <end position="294"/>
    </location>
</feature>
<dbReference type="GO" id="GO:0005783">
    <property type="term" value="C:endoplasmic reticulum"/>
    <property type="evidence" value="ECO:0007669"/>
    <property type="project" value="TreeGrafter"/>
</dbReference>
<comment type="similarity">
    <text evidence="1">Belongs to the 1-acyl-sn-glycerol-3-phosphate acyltransferase family.</text>
</comment>
<keyword evidence="3 6" id="KW-0012">Acyltransferase</keyword>
<name>A0A364MW78_STELY</name>